<reference evidence="2" key="1">
    <citation type="submission" date="2018-08" db="EMBL/GenBank/DDBJ databases">
        <authorList>
            <person name="Jin W."/>
            <person name="Wang H."/>
            <person name="Yang Y."/>
            <person name="Li M."/>
            <person name="Liu J."/>
        </authorList>
    </citation>
    <scope>NUCLEOTIDE SEQUENCE</scope>
    <source>
        <strain evidence="2">AESS21</strain>
    </source>
</reference>
<reference evidence="2" key="2">
    <citation type="journal article" date="2021" name="Microorganisms">
        <title>Bacterial Dimethylsulfoniopropionate Biosynthesis in the East China Sea.</title>
        <authorList>
            <person name="Liu J."/>
            <person name="Zhang Y."/>
            <person name="Liu J."/>
            <person name="Zhong H."/>
            <person name="Williams B.T."/>
            <person name="Zheng Y."/>
            <person name="Curson A.R.J."/>
            <person name="Sun C."/>
            <person name="Sun H."/>
            <person name="Song D."/>
            <person name="Wagner Mackenzie B."/>
            <person name="Bermejo Martinez A."/>
            <person name="Todd J.D."/>
            <person name="Zhang X.H."/>
        </authorList>
    </citation>
    <scope>NUCLEOTIDE SEQUENCE</scope>
    <source>
        <strain evidence="2">AESS21</strain>
    </source>
</reference>
<dbReference type="InterPro" id="IPR016087">
    <property type="entry name" value="Chalcone_isomerase"/>
</dbReference>
<comment type="caution">
    <text evidence="2">The sequence shown here is derived from an EMBL/GenBank/DDBJ whole genome shotgun (WGS) entry which is preliminary data.</text>
</comment>
<dbReference type="Proteomes" id="UP000705379">
    <property type="component" value="Unassembled WGS sequence"/>
</dbReference>
<evidence type="ECO:0000313" key="2">
    <source>
        <dbReference type="EMBL" id="MBS8260490.1"/>
    </source>
</evidence>
<dbReference type="AlphaFoldDB" id="A0A944CBV6"/>
<gene>
    <name evidence="2" type="ORF">DYI23_09700</name>
</gene>
<protein>
    <recommendedName>
        <fullName evidence="1">Chalcone isomerase domain-containing protein</fullName>
    </recommendedName>
</protein>
<feature type="domain" description="Chalcone isomerase" evidence="1">
    <location>
        <begin position="37"/>
        <end position="157"/>
    </location>
</feature>
<evidence type="ECO:0000259" key="1">
    <source>
        <dbReference type="Pfam" id="PF16036"/>
    </source>
</evidence>
<name>A0A944CBV6_9HYPH</name>
<organism evidence="2 3">
    <name type="scientific">Roseibium polysiphoniae</name>
    <dbReference type="NCBI Taxonomy" id="2571221"/>
    <lineage>
        <taxon>Bacteria</taxon>
        <taxon>Pseudomonadati</taxon>
        <taxon>Pseudomonadota</taxon>
        <taxon>Alphaproteobacteria</taxon>
        <taxon>Hyphomicrobiales</taxon>
        <taxon>Stappiaceae</taxon>
        <taxon>Roseibium</taxon>
    </lineage>
</organism>
<evidence type="ECO:0000313" key="3">
    <source>
        <dbReference type="Proteomes" id="UP000705379"/>
    </source>
</evidence>
<proteinExistence type="predicted"/>
<accession>A0A944CBV6</accession>
<dbReference type="Pfam" id="PF16036">
    <property type="entry name" value="Chalcone_3"/>
    <property type="match status" value="1"/>
</dbReference>
<dbReference type="EMBL" id="QTKU01000002">
    <property type="protein sequence ID" value="MBS8260490.1"/>
    <property type="molecule type" value="Genomic_DNA"/>
</dbReference>
<sequence length="160" mass="17483">MPGMSRADIGAAAKVVPAAGLVGEGRLTFLGFRIFDAQLYAPSGAYDPSKPFALKLTYLRSFKGEAIAKRTEKEMRRQGMPKGATLNGWTRDMARIFPNVSPGQSIIGVRDNKGHTLFYAGGRRIGSIKDKAFTKRFFSIWLGSNTNDPALRSRLIGARS</sequence>